<evidence type="ECO:0000313" key="5">
    <source>
        <dbReference type="Proteomes" id="UP000011087"/>
    </source>
</evidence>
<dbReference type="InterPro" id="IPR002921">
    <property type="entry name" value="Fungal_lipase-type"/>
</dbReference>
<dbReference type="AlphaFoldDB" id="L1I714"/>
<dbReference type="EnsemblProtists" id="EKX31669">
    <property type="protein sequence ID" value="EKX31669"/>
    <property type="gene ID" value="GUITHDRAFT_122130"/>
</dbReference>
<protein>
    <recommendedName>
        <fullName evidence="2">Fungal lipase-type domain-containing protein</fullName>
    </recommendedName>
</protein>
<dbReference type="OrthoDB" id="276323at2759"/>
<dbReference type="HOGENOM" id="CLU_313631_0_0_1"/>
<feature type="domain" description="Fungal lipase-type" evidence="2">
    <location>
        <begin position="120"/>
        <end position="186"/>
    </location>
</feature>
<evidence type="ECO:0000313" key="4">
    <source>
        <dbReference type="EnsemblProtists" id="EKX31669"/>
    </source>
</evidence>
<dbReference type="GeneID" id="17288394"/>
<proteinExistence type="predicted"/>
<reference evidence="3 5" key="1">
    <citation type="journal article" date="2012" name="Nature">
        <title>Algal genomes reveal evolutionary mosaicism and the fate of nucleomorphs.</title>
        <authorList>
            <consortium name="DOE Joint Genome Institute"/>
            <person name="Curtis B.A."/>
            <person name="Tanifuji G."/>
            <person name="Burki F."/>
            <person name="Gruber A."/>
            <person name="Irimia M."/>
            <person name="Maruyama S."/>
            <person name="Arias M.C."/>
            <person name="Ball S.G."/>
            <person name="Gile G.H."/>
            <person name="Hirakawa Y."/>
            <person name="Hopkins J.F."/>
            <person name="Kuo A."/>
            <person name="Rensing S.A."/>
            <person name="Schmutz J."/>
            <person name="Symeonidi A."/>
            <person name="Elias M."/>
            <person name="Eveleigh R.J."/>
            <person name="Herman E.K."/>
            <person name="Klute M.J."/>
            <person name="Nakayama T."/>
            <person name="Obornik M."/>
            <person name="Reyes-Prieto A."/>
            <person name="Armbrust E.V."/>
            <person name="Aves S.J."/>
            <person name="Beiko R.G."/>
            <person name="Coutinho P."/>
            <person name="Dacks J.B."/>
            <person name="Durnford D.G."/>
            <person name="Fast N.M."/>
            <person name="Green B.R."/>
            <person name="Grisdale C.J."/>
            <person name="Hempel F."/>
            <person name="Henrissat B."/>
            <person name="Hoppner M.P."/>
            <person name="Ishida K."/>
            <person name="Kim E."/>
            <person name="Koreny L."/>
            <person name="Kroth P.G."/>
            <person name="Liu Y."/>
            <person name="Malik S.B."/>
            <person name="Maier U.G."/>
            <person name="McRose D."/>
            <person name="Mock T."/>
            <person name="Neilson J.A."/>
            <person name="Onodera N.T."/>
            <person name="Poole A.M."/>
            <person name="Pritham E.J."/>
            <person name="Richards T.A."/>
            <person name="Rocap G."/>
            <person name="Roy S.W."/>
            <person name="Sarai C."/>
            <person name="Schaack S."/>
            <person name="Shirato S."/>
            <person name="Slamovits C.H."/>
            <person name="Spencer D.F."/>
            <person name="Suzuki S."/>
            <person name="Worden A.Z."/>
            <person name="Zauner S."/>
            <person name="Barry K."/>
            <person name="Bell C."/>
            <person name="Bharti A.K."/>
            <person name="Crow J.A."/>
            <person name="Grimwood J."/>
            <person name="Kramer R."/>
            <person name="Lindquist E."/>
            <person name="Lucas S."/>
            <person name="Salamov A."/>
            <person name="McFadden G.I."/>
            <person name="Lane C.E."/>
            <person name="Keeling P.J."/>
            <person name="Gray M.W."/>
            <person name="Grigoriev I.V."/>
            <person name="Archibald J.M."/>
        </authorList>
    </citation>
    <scope>NUCLEOTIDE SEQUENCE</scope>
    <source>
        <strain evidence="3 5">CCMP2712</strain>
    </source>
</reference>
<feature type="compositionally biased region" description="Basic and acidic residues" evidence="1">
    <location>
        <begin position="727"/>
        <end position="750"/>
    </location>
</feature>
<gene>
    <name evidence="3" type="ORF">GUITHDRAFT_122130</name>
</gene>
<keyword evidence="5" id="KW-1185">Reference proteome</keyword>
<dbReference type="PaxDb" id="55529-EKX31669"/>
<dbReference type="Gene3D" id="3.40.50.1820">
    <property type="entry name" value="alpha/beta hydrolase"/>
    <property type="match status" value="1"/>
</dbReference>
<evidence type="ECO:0000256" key="1">
    <source>
        <dbReference type="SAM" id="MobiDB-lite"/>
    </source>
</evidence>
<evidence type="ECO:0000313" key="3">
    <source>
        <dbReference type="EMBL" id="EKX31669.1"/>
    </source>
</evidence>
<dbReference type="EMBL" id="JH993249">
    <property type="protein sequence ID" value="EKX31669.1"/>
    <property type="molecule type" value="Genomic_DNA"/>
</dbReference>
<dbReference type="SUPFAM" id="SSF53474">
    <property type="entry name" value="alpha/beta-Hydrolases"/>
    <property type="match status" value="1"/>
</dbReference>
<dbReference type="Proteomes" id="UP000011087">
    <property type="component" value="Unassembled WGS sequence"/>
</dbReference>
<sequence>MCVGHGLSYHFIGLGCLAALERDGELIGPILYGPRVMEWGTGAVHVVAHRLQDGEGSIVSFEHRVGVEECDFTLVPHEPCCLFDGVPPDAMITKTASDGIDELMESGVGARVLDYISGLDPDERICLTGYDMGGVMAQLFALTCRRAFVMTMGRPMFANRAFTKWYNNTVHSVSCFIAKGDSIADYCRARASGGLHEDAGVIILDNNEDLPQETPDGTLRNHGRDYYRRCFSNLRRRRQRIGPMMDPAIAGRYISRLARPPPGRMGMIARARRMIEDGLLGDNSAAKTAYRSLAERINQKAVISNTARFVSGLLYLIKRAQIRSGRATLEGSDPPRSFNARPVVASVLIKWHPRACFESMGAMEEDLRARAVALIKRLSDIAASMASPGFSFSIDACLGWEGLDEELTGYLAAFERWRVPDKKRVASRISHSLRALYVAHSRLKDRGDAEFMNMHRDFIAQKEKLRKQYAACIGKEELARLDAEFGMIDVKEAAGSQDAAGTTRPPQKQDRMNNEQLAYELFLDPNFRIKDGYQELNRGVLDGVRNAFREAFWESLVDDMRLQPPVYCRVIKVLGDILNGYTEIVPSERALMMDIVNLQLIQERVASDSLGWADTVALIRLLAGKVHDLDGFKEREVEHMKRWGEIDASMDTAPAVQHPGIIGGSLCLILDGLNLARVHSANENLRKISWVIAAHGVDYLRSAYKARGARGDRAHPDAGARGGKRGGLSDRHKARHPQDGNRQRVPRRDGYPPAARDGCQAPKGPPDGFSMDRITVAMIGMARQRLLAHADREEASALAEAFATAINGFSITGTLNSDLPGDFSRERQVAAVIAALEDSLSIEQKRVAASIMGQPQCDLAAFLRFDDNVWRITHRVVYNSPHGFRHQDHLYKDLPQRTQDPRAGKTDIDIYAPFYNQAITSAFSQTDISNGNGN</sequence>
<feature type="compositionally biased region" description="Basic and acidic residues" evidence="1">
    <location>
        <begin position="709"/>
        <end position="718"/>
    </location>
</feature>
<reference evidence="5" key="2">
    <citation type="submission" date="2012-11" db="EMBL/GenBank/DDBJ databases">
        <authorList>
            <person name="Kuo A."/>
            <person name="Curtis B.A."/>
            <person name="Tanifuji G."/>
            <person name="Burki F."/>
            <person name="Gruber A."/>
            <person name="Irimia M."/>
            <person name="Maruyama S."/>
            <person name="Arias M.C."/>
            <person name="Ball S.G."/>
            <person name="Gile G.H."/>
            <person name="Hirakawa Y."/>
            <person name="Hopkins J.F."/>
            <person name="Rensing S.A."/>
            <person name="Schmutz J."/>
            <person name="Symeonidi A."/>
            <person name="Elias M."/>
            <person name="Eveleigh R.J."/>
            <person name="Herman E.K."/>
            <person name="Klute M.J."/>
            <person name="Nakayama T."/>
            <person name="Obornik M."/>
            <person name="Reyes-Prieto A."/>
            <person name="Armbrust E.V."/>
            <person name="Aves S.J."/>
            <person name="Beiko R.G."/>
            <person name="Coutinho P."/>
            <person name="Dacks J.B."/>
            <person name="Durnford D.G."/>
            <person name="Fast N.M."/>
            <person name="Green B.R."/>
            <person name="Grisdale C."/>
            <person name="Hempe F."/>
            <person name="Henrissat B."/>
            <person name="Hoppner M.P."/>
            <person name="Ishida K.-I."/>
            <person name="Kim E."/>
            <person name="Koreny L."/>
            <person name="Kroth P.G."/>
            <person name="Liu Y."/>
            <person name="Malik S.-B."/>
            <person name="Maier U.G."/>
            <person name="McRose D."/>
            <person name="Mock T."/>
            <person name="Neilson J.A."/>
            <person name="Onodera N.T."/>
            <person name="Poole A.M."/>
            <person name="Pritham E.J."/>
            <person name="Richards T.A."/>
            <person name="Rocap G."/>
            <person name="Roy S.W."/>
            <person name="Sarai C."/>
            <person name="Schaack S."/>
            <person name="Shirato S."/>
            <person name="Slamovits C.H."/>
            <person name="Spencer D.F."/>
            <person name="Suzuki S."/>
            <person name="Worden A.Z."/>
            <person name="Zauner S."/>
            <person name="Barry K."/>
            <person name="Bell C."/>
            <person name="Bharti A.K."/>
            <person name="Crow J.A."/>
            <person name="Grimwood J."/>
            <person name="Kramer R."/>
            <person name="Lindquist E."/>
            <person name="Lucas S."/>
            <person name="Salamov A."/>
            <person name="McFadden G.I."/>
            <person name="Lane C.E."/>
            <person name="Keeling P.J."/>
            <person name="Gray M.W."/>
            <person name="Grigoriev I.V."/>
            <person name="Archibald J.M."/>
        </authorList>
    </citation>
    <scope>NUCLEOTIDE SEQUENCE</scope>
    <source>
        <strain evidence="5">CCMP2712</strain>
    </source>
</reference>
<reference evidence="4" key="3">
    <citation type="submission" date="2015-06" db="UniProtKB">
        <authorList>
            <consortium name="EnsemblProtists"/>
        </authorList>
    </citation>
    <scope>IDENTIFICATION</scope>
</reference>
<organism evidence="3">
    <name type="scientific">Guillardia theta (strain CCMP2712)</name>
    <name type="common">Cryptophyte</name>
    <dbReference type="NCBI Taxonomy" id="905079"/>
    <lineage>
        <taxon>Eukaryota</taxon>
        <taxon>Cryptophyceae</taxon>
        <taxon>Pyrenomonadales</taxon>
        <taxon>Geminigeraceae</taxon>
        <taxon>Guillardia</taxon>
    </lineage>
</organism>
<dbReference type="Pfam" id="PF01764">
    <property type="entry name" value="Lipase_3"/>
    <property type="match status" value="1"/>
</dbReference>
<dbReference type="KEGG" id="gtt:GUITHDRAFT_122130"/>
<accession>L1I714</accession>
<dbReference type="RefSeq" id="XP_005818649.1">
    <property type="nucleotide sequence ID" value="XM_005818592.1"/>
</dbReference>
<feature type="region of interest" description="Disordered" evidence="1">
    <location>
        <begin position="708"/>
        <end position="768"/>
    </location>
</feature>
<evidence type="ECO:0000259" key="2">
    <source>
        <dbReference type="Pfam" id="PF01764"/>
    </source>
</evidence>
<dbReference type="InterPro" id="IPR029058">
    <property type="entry name" value="AB_hydrolase_fold"/>
</dbReference>
<dbReference type="GO" id="GO:0006629">
    <property type="term" value="P:lipid metabolic process"/>
    <property type="evidence" value="ECO:0007669"/>
    <property type="project" value="InterPro"/>
</dbReference>
<name>L1I714_GUITC</name>